<evidence type="ECO:0000313" key="1">
    <source>
        <dbReference type="EMBL" id="MFD0930831.1"/>
    </source>
</evidence>
<dbReference type="Gene3D" id="1.10.30.50">
    <property type="match status" value="1"/>
</dbReference>
<evidence type="ECO:0008006" key="3">
    <source>
        <dbReference type="Google" id="ProtNLM"/>
    </source>
</evidence>
<dbReference type="RefSeq" id="WP_379077749.1">
    <property type="nucleotide sequence ID" value="NZ_JBHTJW010000004.1"/>
</dbReference>
<organism evidence="1 2">
    <name type="scientific">Methylophilus glucosoxydans</name>
    <dbReference type="NCBI Taxonomy" id="752553"/>
    <lineage>
        <taxon>Bacteria</taxon>
        <taxon>Pseudomonadati</taxon>
        <taxon>Pseudomonadota</taxon>
        <taxon>Betaproteobacteria</taxon>
        <taxon>Nitrosomonadales</taxon>
        <taxon>Methylophilaceae</taxon>
        <taxon>Methylophilus</taxon>
    </lineage>
</organism>
<protein>
    <recommendedName>
        <fullName evidence="3">HNH endonuclease</fullName>
    </recommendedName>
</protein>
<dbReference type="EMBL" id="JBHTJW010000004">
    <property type="protein sequence ID" value="MFD0930831.1"/>
    <property type="molecule type" value="Genomic_DNA"/>
</dbReference>
<gene>
    <name evidence="1" type="ORF">ACFQ1T_13665</name>
</gene>
<sequence>MANQWHIPDWLEAAIRNRDKACVYCAREFTPTSVSTRSAASWEHIINDETIISLENIALCCRGCNASKGQKKLSEWMKSDYCKTHGITEKTVSQVIKDALAKGL</sequence>
<evidence type="ECO:0000313" key="2">
    <source>
        <dbReference type="Proteomes" id="UP001597106"/>
    </source>
</evidence>
<reference evidence="2" key="1">
    <citation type="journal article" date="2019" name="Int. J. Syst. Evol. Microbiol.">
        <title>The Global Catalogue of Microorganisms (GCM) 10K type strain sequencing project: providing services to taxonomists for standard genome sequencing and annotation.</title>
        <authorList>
            <consortium name="The Broad Institute Genomics Platform"/>
            <consortium name="The Broad Institute Genome Sequencing Center for Infectious Disease"/>
            <person name="Wu L."/>
            <person name="Ma J."/>
        </authorList>
    </citation>
    <scope>NUCLEOTIDE SEQUENCE [LARGE SCALE GENOMIC DNA]</scope>
    <source>
        <strain evidence="2">CCUG 59685</strain>
    </source>
</reference>
<keyword evidence="2" id="KW-1185">Reference proteome</keyword>
<comment type="caution">
    <text evidence="1">The sequence shown here is derived from an EMBL/GenBank/DDBJ whole genome shotgun (WGS) entry which is preliminary data.</text>
</comment>
<dbReference type="Proteomes" id="UP001597106">
    <property type="component" value="Unassembled WGS sequence"/>
</dbReference>
<proteinExistence type="predicted"/>
<accession>A0ABW3GJQ2</accession>
<name>A0ABW3GJQ2_9PROT</name>